<keyword evidence="1" id="KW-0472">Membrane</keyword>
<feature type="transmembrane region" description="Helical" evidence="1">
    <location>
        <begin position="78"/>
        <end position="96"/>
    </location>
</feature>
<sequence>MYFEAVMNPLNLNTFLLFFKLYFYIPLLIFTLVIVLSYFWANNSCVDIEIQSYPILFGSLFAFCLLCVLSYLKFRLGSVGLGLFMSVVGGYVYRLITRMGVQETLLQDVLFQDWLLCIKKIWSFDQLTHEWKKWAIADNIFESPYYNQAEVEAIIKPLDKMEALKEAYNLYKSQLLLKISEQDTTPPFWYSLFENIQDFIGAHPVLCYVSVLTVAFVGIGYFSWSNSFRTGSFSVNDLGGGDLGQQAAAHNPDIIDWLVRIFEEYHTEILSASLTGGGLSKAALVLYALEELYQDEYDDEDLLSNAEFLSLRRWLRLLLATWDHNQWNLWLGVEGFPLIFDRLMSDDYYRDIVCSTALFCI</sequence>
<evidence type="ECO:0000256" key="1">
    <source>
        <dbReference type="SAM" id="Phobius"/>
    </source>
</evidence>
<feature type="transmembrane region" description="Helical" evidence="1">
    <location>
        <begin position="21"/>
        <end position="41"/>
    </location>
</feature>
<dbReference type="GeneID" id="25397177"/>
<feature type="transmembrane region" description="Helical" evidence="1">
    <location>
        <begin position="205"/>
        <end position="224"/>
    </location>
</feature>
<dbReference type="AlphaFoldDB" id="A0A0K1HRX9"/>
<keyword evidence="2" id="KW-0496">Mitochondrion</keyword>
<organism evidence="2">
    <name type="scientific">Balamuthia mandrillaris</name>
    <dbReference type="NCBI Taxonomy" id="66527"/>
    <lineage>
        <taxon>Eukaryota</taxon>
        <taxon>Amoebozoa</taxon>
        <taxon>Discosea</taxon>
        <taxon>Longamoebia</taxon>
        <taxon>Centramoebida</taxon>
        <taxon>Balamuthiidae</taxon>
        <taxon>Balamuthia</taxon>
    </lineage>
</organism>
<geneLocation type="mitochondrion" evidence="2"/>
<evidence type="ECO:0000313" key="2">
    <source>
        <dbReference type="EMBL" id="AKT94894.1"/>
    </source>
</evidence>
<dbReference type="RefSeq" id="YP_009163158.1">
    <property type="nucleotide sequence ID" value="NC_027736.1"/>
</dbReference>
<reference evidence="2" key="1">
    <citation type="journal article" date="2015" name="Genome Med.">
        <title>Clinical metagenomic identification of Balamuthia mandrillaris encephalitis and assembly of the draft genome: the continuing case for reference genome sequencing.</title>
        <authorList>
            <person name="Greninger A.L."/>
            <person name="Messacar K."/>
            <person name="Dunnebacke T."/>
            <person name="Naccache S.N."/>
            <person name="Federman S."/>
            <person name="Bouquet J."/>
            <person name="Mirsky D."/>
            <person name="Nomura Y."/>
            <person name="Yagi S."/>
            <person name="Glaser C."/>
            <person name="Vollmer M."/>
            <person name="Press C.A."/>
            <person name="Klenschmidt-DeMasters B.K."/>
            <person name="Dominguez S.R."/>
            <person name="Chiu C.Y."/>
        </authorList>
    </citation>
    <scope>NUCLEOTIDE SEQUENCE</scope>
    <source>
        <strain evidence="2">V451</strain>
    </source>
</reference>
<dbReference type="EMBL" id="KT030670">
    <property type="protein sequence ID" value="AKT94894.1"/>
    <property type="molecule type" value="Genomic_DNA"/>
</dbReference>
<proteinExistence type="predicted"/>
<feature type="transmembrane region" description="Helical" evidence="1">
    <location>
        <begin position="53"/>
        <end position="72"/>
    </location>
</feature>
<name>A0A0K1HRX9_9EUKA</name>
<keyword evidence="1" id="KW-0812">Transmembrane</keyword>
<accession>A0A0K1HRX9</accession>
<keyword evidence="1" id="KW-1133">Transmembrane helix</keyword>
<protein>
    <submittedName>
        <fullName evidence="2">Uncharacterized protein</fullName>
    </submittedName>
</protein>